<dbReference type="InterPro" id="IPR013324">
    <property type="entry name" value="RNA_pol_sigma_r3/r4-like"/>
</dbReference>
<name>A0A838AC09_9PSEU</name>
<dbReference type="GO" id="GO:0006352">
    <property type="term" value="P:DNA-templated transcription initiation"/>
    <property type="evidence" value="ECO:0007669"/>
    <property type="project" value="InterPro"/>
</dbReference>
<evidence type="ECO:0000259" key="6">
    <source>
        <dbReference type="Pfam" id="PF04542"/>
    </source>
</evidence>
<dbReference type="AlphaFoldDB" id="A0A838AC09"/>
<dbReference type="SUPFAM" id="SSF88946">
    <property type="entry name" value="Sigma2 domain of RNA polymerase sigma factors"/>
    <property type="match status" value="1"/>
</dbReference>
<evidence type="ECO:0000259" key="7">
    <source>
        <dbReference type="Pfam" id="PF08281"/>
    </source>
</evidence>
<dbReference type="InterPro" id="IPR036388">
    <property type="entry name" value="WH-like_DNA-bd_sf"/>
</dbReference>
<feature type="region of interest" description="Disordered" evidence="5">
    <location>
        <begin position="213"/>
        <end position="246"/>
    </location>
</feature>
<dbReference type="SUPFAM" id="SSF88659">
    <property type="entry name" value="Sigma3 and sigma4 domains of RNA polymerase sigma factors"/>
    <property type="match status" value="1"/>
</dbReference>
<keyword evidence="3" id="KW-0731">Sigma factor</keyword>
<dbReference type="Proteomes" id="UP000582974">
    <property type="component" value="Unassembled WGS sequence"/>
</dbReference>
<dbReference type="GO" id="GO:0016987">
    <property type="term" value="F:sigma factor activity"/>
    <property type="evidence" value="ECO:0007669"/>
    <property type="project" value="UniProtKB-KW"/>
</dbReference>
<proteinExistence type="inferred from homology"/>
<feature type="domain" description="RNA polymerase sigma-70 region 2" evidence="6">
    <location>
        <begin position="35"/>
        <end position="99"/>
    </location>
</feature>
<dbReference type="PANTHER" id="PTHR43133:SF57">
    <property type="entry name" value="RNA POLYMERASE SIGMA-70 FACTOR"/>
    <property type="match status" value="1"/>
</dbReference>
<evidence type="ECO:0000256" key="3">
    <source>
        <dbReference type="ARBA" id="ARBA00023082"/>
    </source>
</evidence>
<dbReference type="InterPro" id="IPR007627">
    <property type="entry name" value="RNA_pol_sigma70_r2"/>
</dbReference>
<dbReference type="EMBL" id="JACCKD010000005">
    <property type="protein sequence ID" value="MBA0126767.1"/>
    <property type="molecule type" value="Genomic_DNA"/>
</dbReference>
<dbReference type="Pfam" id="PF08281">
    <property type="entry name" value="Sigma70_r4_2"/>
    <property type="match status" value="1"/>
</dbReference>
<dbReference type="InterPro" id="IPR014284">
    <property type="entry name" value="RNA_pol_sigma-70_dom"/>
</dbReference>
<dbReference type="Gene3D" id="1.10.1740.10">
    <property type="match status" value="1"/>
</dbReference>
<dbReference type="InterPro" id="IPR013325">
    <property type="entry name" value="RNA_pol_sigma_r2"/>
</dbReference>
<dbReference type="NCBIfam" id="TIGR02937">
    <property type="entry name" value="sigma70-ECF"/>
    <property type="match status" value="1"/>
</dbReference>
<reference evidence="8 9" key="1">
    <citation type="submission" date="2020-07" db="EMBL/GenBank/DDBJ databases">
        <title>Genome of Haloechinothrix sp.</title>
        <authorList>
            <person name="Tang S.-K."/>
            <person name="Yang L."/>
            <person name="Zhu W.-Y."/>
        </authorList>
    </citation>
    <scope>NUCLEOTIDE SEQUENCE [LARGE SCALE GENOMIC DNA]</scope>
    <source>
        <strain evidence="8 9">YIM 98757</strain>
    </source>
</reference>
<sequence length="246" mass="28098">MSNMTGAVVDAPDSSVVWEQVEAVQEGDTAAFAEIYRRYASVVWAYVYHRTGDVEVTKDVTSETFLRALRRIELVTDIGKDLRAWLCTIARNIVIDLAKSWWGTSVVTTADVDPYAGASRGPEADVIERCTAAEIDGYLQRLSRPQRRCVRLRFFQGLSVRETAEIMQRDERAVRALQHRAIRRLSEVVLNDERVTRPAAVRDEWNTMSDRRARVAERPEESRRRSCLGMPGQAGNIARRDRHYNQ</sequence>
<keyword evidence="2" id="KW-0805">Transcription regulation</keyword>
<comment type="similarity">
    <text evidence="1">Belongs to the sigma-70 factor family. ECF subfamily.</text>
</comment>
<evidence type="ECO:0000256" key="2">
    <source>
        <dbReference type="ARBA" id="ARBA00023015"/>
    </source>
</evidence>
<keyword evidence="4" id="KW-0804">Transcription</keyword>
<evidence type="ECO:0000313" key="9">
    <source>
        <dbReference type="Proteomes" id="UP000582974"/>
    </source>
</evidence>
<evidence type="ECO:0000256" key="4">
    <source>
        <dbReference type="ARBA" id="ARBA00023163"/>
    </source>
</evidence>
<evidence type="ECO:0000313" key="8">
    <source>
        <dbReference type="EMBL" id="MBA0126767.1"/>
    </source>
</evidence>
<organism evidence="8 9">
    <name type="scientific">Haloechinothrix aidingensis</name>
    <dbReference type="NCBI Taxonomy" id="2752311"/>
    <lineage>
        <taxon>Bacteria</taxon>
        <taxon>Bacillati</taxon>
        <taxon>Actinomycetota</taxon>
        <taxon>Actinomycetes</taxon>
        <taxon>Pseudonocardiales</taxon>
        <taxon>Pseudonocardiaceae</taxon>
        <taxon>Haloechinothrix</taxon>
    </lineage>
</organism>
<dbReference type="InterPro" id="IPR039425">
    <property type="entry name" value="RNA_pol_sigma-70-like"/>
</dbReference>
<evidence type="ECO:0000256" key="1">
    <source>
        <dbReference type="ARBA" id="ARBA00010641"/>
    </source>
</evidence>
<keyword evidence="9" id="KW-1185">Reference proteome</keyword>
<dbReference type="InterPro" id="IPR013249">
    <property type="entry name" value="RNA_pol_sigma70_r4_t2"/>
</dbReference>
<feature type="domain" description="RNA polymerase sigma factor 70 region 4 type 2" evidence="7">
    <location>
        <begin position="134"/>
        <end position="185"/>
    </location>
</feature>
<dbReference type="PANTHER" id="PTHR43133">
    <property type="entry name" value="RNA POLYMERASE ECF-TYPE SIGMA FACTO"/>
    <property type="match status" value="1"/>
</dbReference>
<evidence type="ECO:0000256" key="5">
    <source>
        <dbReference type="SAM" id="MobiDB-lite"/>
    </source>
</evidence>
<accession>A0A838AC09</accession>
<protein>
    <submittedName>
        <fullName evidence="8">Sigma-70 family RNA polymerase sigma factor</fullName>
    </submittedName>
</protein>
<comment type="caution">
    <text evidence="8">The sequence shown here is derived from an EMBL/GenBank/DDBJ whole genome shotgun (WGS) entry which is preliminary data.</text>
</comment>
<dbReference type="Pfam" id="PF04542">
    <property type="entry name" value="Sigma70_r2"/>
    <property type="match status" value="1"/>
</dbReference>
<feature type="compositionally biased region" description="Basic and acidic residues" evidence="5">
    <location>
        <begin position="213"/>
        <end position="224"/>
    </location>
</feature>
<dbReference type="Gene3D" id="1.10.10.10">
    <property type="entry name" value="Winged helix-like DNA-binding domain superfamily/Winged helix DNA-binding domain"/>
    <property type="match status" value="1"/>
</dbReference>
<dbReference type="CDD" id="cd06171">
    <property type="entry name" value="Sigma70_r4"/>
    <property type="match status" value="1"/>
</dbReference>
<dbReference type="GO" id="GO:0003677">
    <property type="term" value="F:DNA binding"/>
    <property type="evidence" value="ECO:0007669"/>
    <property type="project" value="InterPro"/>
</dbReference>
<gene>
    <name evidence="8" type="ORF">H0B56_14550</name>
</gene>